<gene>
    <name evidence="7" type="ORF">PF008_g14031</name>
</gene>
<feature type="domain" description="AN1-type" evidence="6">
    <location>
        <begin position="157"/>
        <end position="203"/>
    </location>
</feature>
<protein>
    <recommendedName>
        <fullName evidence="6">AN1-type domain-containing protein</fullName>
    </recommendedName>
</protein>
<proteinExistence type="predicted"/>
<dbReference type="InterPro" id="IPR050652">
    <property type="entry name" value="AN1_A20_ZnFinger"/>
</dbReference>
<evidence type="ECO:0000313" key="7">
    <source>
        <dbReference type="EMBL" id="KAE9334315.1"/>
    </source>
</evidence>
<dbReference type="PANTHER" id="PTHR10634:SF67">
    <property type="entry name" value="AN1-TYPE ZINC FINGER PROTEIN 3"/>
    <property type="match status" value="1"/>
</dbReference>
<keyword evidence="1" id="KW-0479">Metal-binding</keyword>
<dbReference type="InterPro" id="IPR035896">
    <property type="entry name" value="AN1-like_Znf"/>
</dbReference>
<comment type="caution">
    <text evidence="7">The sequence shown here is derived from an EMBL/GenBank/DDBJ whole genome shotgun (WGS) entry which is preliminary data.</text>
</comment>
<dbReference type="PANTHER" id="PTHR10634">
    <property type="entry name" value="AN1-TYPE ZINC FINGER PROTEIN"/>
    <property type="match status" value="1"/>
</dbReference>
<dbReference type="GO" id="GO:0008270">
    <property type="term" value="F:zinc ion binding"/>
    <property type="evidence" value="ECO:0007669"/>
    <property type="project" value="UniProtKB-KW"/>
</dbReference>
<dbReference type="PROSITE" id="PS51039">
    <property type="entry name" value="ZF_AN1"/>
    <property type="match status" value="1"/>
</dbReference>
<dbReference type="SMART" id="SM00154">
    <property type="entry name" value="ZnF_AN1"/>
    <property type="match status" value="1"/>
</dbReference>
<accession>A0A6G0RI86</accession>
<evidence type="ECO:0000256" key="2">
    <source>
        <dbReference type="ARBA" id="ARBA00022771"/>
    </source>
</evidence>
<dbReference type="InterPro" id="IPR000058">
    <property type="entry name" value="Znf_AN1"/>
</dbReference>
<evidence type="ECO:0000256" key="5">
    <source>
        <dbReference type="SAM" id="MobiDB-lite"/>
    </source>
</evidence>
<keyword evidence="2 4" id="KW-0863">Zinc-finger</keyword>
<evidence type="ECO:0000313" key="8">
    <source>
        <dbReference type="Proteomes" id="UP000486351"/>
    </source>
</evidence>
<keyword evidence="3" id="KW-0862">Zinc</keyword>
<sequence length="223" mass="23199">MARSSSPVFNEAPSVPADASEPVMVTKTSTSSGAASSTADASVSSASATSSASASTSVVTSTTAPVATSDCLKASSGAASPSGVDAAADAASPVPSQRFARVPPVVLQSVKASLSFRKSCLKRSKSSAPPPAAFETHPAAALRVEENTEKKDTKAAQKNRRRCWQCKVKVGLTAVKCRCDYTFCGKHRYAEEHSCAFNFKTAAKRKLEEENPVVVPSKVARIN</sequence>
<dbReference type="Pfam" id="PF01428">
    <property type="entry name" value="zf-AN1"/>
    <property type="match status" value="1"/>
</dbReference>
<organism evidence="7 8">
    <name type="scientific">Phytophthora fragariae</name>
    <dbReference type="NCBI Taxonomy" id="53985"/>
    <lineage>
        <taxon>Eukaryota</taxon>
        <taxon>Sar</taxon>
        <taxon>Stramenopiles</taxon>
        <taxon>Oomycota</taxon>
        <taxon>Peronosporomycetes</taxon>
        <taxon>Peronosporales</taxon>
        <taxon>Peronosporaceae</taxon>
        <taxon>Phytophthora</taxon>
    </lineage>
</organism>
<dbReference type="EMBL" id="QXFY01000851">
    <property type="protein sequence ID" value="KAE9334315.1"/>
    <property type="molecule type" value="Genomic_DNA"/>
</dbReference>
<reference evidence="7 8" key="1">
    <citation type="submission" date="2018-09" db="EMBL/GenBank/DDBJ databases">
        <title>Genomic investigation of the strawberry pathogen Phytophthora fragariae indicates pathogenicity is determined by transcriptional variation in three key races.</title>
        <authorList>
            <person name="Adams T.M."/>
            <person name="Armitage A.D."/>
            <person name="Sobczyk M.K."/>
            <person name="Bates H.J."/>
            <person name="Dunwell J.M."/>
            <person name="Nellist C.F."/>
            <person name="Harrison R.J."/>
        </authorList>
    </citation>
    <scope>NUCLEOTIDE SEQUENCE [LARGE SCALE GENOMIC DNA]</scope>
    <source>
        <strain evidence="7 8">NOV-77</strain>
    </source>
</reference>
<feature type="compositionally biased region" description="Low complexity" evidence="5">
    <location>
        <begin position="25"/>
        <end position="60"/>
    </location>
</feature>
<evidence type="ECO:0000256" key="4">
    <source>
        <dbReference type="PROSITE-ProRule" id="PRU00449"/>
    </source>
</evidence>
<dbReference type="Gene3D" id="4.10.1110.10">
    <property type="entry name" value="AN1-like Zinc finger"/>
    <property type="match status" value="1"/>
</dbReference>
<evidence type="ECO:0000256" key="1">
    <source>
        <dbReference type="ARBA" id="ARBA00022723"/>
    </source>
</evidence>
<dbReference type="SUPFAM" id="SSF118310">
    <property type="entry name" value="AN1-like Zinc finger"/>
    <property type="match status" value="1"/>
</dbReference>
<evidence type="ECO:0000256" key="3">
    <source>
        <dbReference type="ARBA" id="ARBA00022833"/>
    </source>
</evidence>
<dbReference type="AlphaFoldDB" id="A0A6G0RI86"/>
<feature type="region of interest" description="Disordered" evidence="5">
    <location>
        <begin position="1"/>
        <end position="60"/>
    </location>
</feature>
<dbReference type="Proteomes" id="UP000486351">
    <property type="component" value="Unassembled WGS sequence"/>
</dbReference>
<evidence type="ECO:0000259" key="6">
    <source>
        <dbReference type="PROSITE" id="PS51039"/>
    </source>
</evidence>
<name>A0A6G0RI86_9STRA</name>